<dbReference type="PATRIC" id="fig|1122147.4.peg.426"/>
<name>A0A0R1XHN6_9LACO</name>
<dbReference type="AlphaFoldDB" id="A0A0R1XHN6"/>
<feature type="domain" description="N-acetyltransferase" evidence="1">
    <location>
        <begin position="3"/>
        <end position="161"/>
    </location>
</feature>
<keyword evidence="2" id="KW-0808">Transferase</keyword>
<dbReference type="RefSeq" id="WP_027828356.1">
    <property type="nucleotide sequence ID" value="NZ_AUEH01000018.1"/>
</dbReference>
<sequence length="178" mass="20976">MTVTIRPLQQTDIQLLWQIAYGAGHEEWQNWNGPYFHDAPMTEDEMHAWAHDPFKNGIFLDDRLVGAVFAYYSDGILERWLEVGIVVYVNDIWGQGVGTTALRLWLDRVFGMVDLPHVGLTTWSGNIRMMRVAEKIGMREEARIRQVRYWQNQYWDSMKYGILRGEWEETRYAQGMDN</sequence>
<dbReference type="InterPro" id="IPR016181">
    <property type="entry name" value="Acyl_CoA_acyltransferase"/>
</dbReference>
<proteinExistence type="predicted"/>
<accession>A0A0R1XHN6</accession>
<dbReference type="EMBL" id="AZFW01000011">
    <property type="protein sequence ID" value="KRM29704.1"/>
    <property type="molecule type" value="Genomic_DNA"/>
</dbReference>
<dbReference type="PROSITE" id="PS51186">
    <property type="entry name" value="GNAT"/>
    <property type="match status" value="1"/>
</dbReference>
<organism evidence="2 3">
    <name type="scientific">Schleiferilactobacillus harbinensis DSM 16991</name>
    <dbReference type="NCBI Taxonomy" id="1122147"/>
    <lineage>
        <taxon>Bacteria</taxon>
        <taxon>Bacillati</taxon>
        <taxon>Bacillota</taxon>
        <taxon>Bacilli</taxon>
        <taxon>Lactobacillales</taxon>
        <taxon>Lactobacillaceae</taxon>
        <taxon>Schleiferilactobacillus</taxon>
    </lineage>
</organism>
<evidence type="ECO:0000313" key="3">
    <source>
        <dbReference type="Proteomes" id="UP000050949"/>
    </source>
</evidence>
<dbReference type="eggNOG" id="COG1670">
    <property type="taxonomic scope" value="Bacteria"/>
</dbReference>
<dbReference type="SUPFAM" id="SSF55729">
    <property type="entry name" value="Acyl-CoA N-acyltransferases (Nat)"/>
    <property type="match status" value="1"/>
</dbReference>
<reference evidence="2 3" key="1">
    <citation type="journal article" date="2015" name="Genome Announc.">
        <title>Expanding the biotechnology potential of lactobacilli through comparative genomics of 213 strains and associated genera.</title>
        <authorList>
            <person name="Sun Z."/>
            <person name="Harris H.M."/>
            <person name="McCann A."/>
            <person name="Guo C."/>
            <person name="Argimon S."/>
            <person name="Zhang W."/>
            <person name="Yang X."/>
            <person name="Jeffery I.B."/>
            <person name="Cooney J.C."/>
            <person name="Kagawa T.F."/>
            <person name="Liu W."/>
            <person name="Song Y."/>
            <person name="Salvetti E."/>
            <person name="Wrobel A."/>
            <person name="Rasinkangas P."/>
            <person name="Parkhill J."/>
            <person name="Rea M.C."/>
            <person name="O'Sullivan O."/>
            <person name="Ritari J."/>
            <person name="Douillard F.P."/>
            <person name="Paul Ross R."/>
            <person name="Yang R."/>
            <person name="Briner A.E."/>
            <person name="Felis G.E."/>
            <person name="de Vos W.M."/>
            <person name="Barrangou R."/>
            <person name="Klaenhammer T.R."/>
            <person name="Caufield P.W."/>
            <person name="Cui Y."/>
            <person name="Zhang H."/>
            <person name="O'Toole P.W."/>
        </authorList>
    </citation>
    <scope>NUCLEOTIDE SEQUENCE [LARGE SCALE GENOMIC DNA]</scope>
    <source>
        <strain evidence="2 3">DSM 16991</strain>
    </source>
</reference>
<dbReference type="OrthoDB" id="9795206at2"/>
<dbReference type="InterPro" id="IPR000182">
    <property type="entry name" value="GNAT_dom"/>
</dbReference>
<evidence type="ECO:0000259" key="1">
    <source>
        <dbReference type="PROSITE" id="PS51186"/>
    </source>
</evidence>
<dbReference type="Pfam" id="PF13302">
    <property type="entry name" value="Acetyltransf_3"/>
    <property type="match status" value="1"/>
</dbReference>
<dbReference type="GeneID" id="78510342"/>
<dbReference type="Proteomes" id="UP000050949">
    <property type="component" value="Unassembled WGS sequence"/>
</dbReference>
<dbReference type="GO" id="GO:0016747">
    <property type="term" value="F:acyltransferase activity, transferring groups other than amino-acyl groups"/>
    <property type="evidence" value="ECO:0007669"/>
    <property type="project" value="InterPro"/>
</dbReference>
<dbReference type="PANTHER" id="PTHR43415:SF4">
    <property type="entry name" value="N-ACETYLTRANSFERASE DOMAIN-CONTAINING PROTEIN"/>
    <property type="match status" value="1"/>
</dbReference>
<dbReference type="Gene3D" id="3.40.630.30">
    <property type="match status" value="1"/>
</dbReference>
<comment type="caution">
    <text evidence="2">The sequence shown here is derived from an EMBL/GenBank/DDBJ whole genome shotgun (WGS) entry which is preliminary data.</text>
</comment>
<evidence type="ECO:0000313" key="2">
    <source>
        <dbReference type="EMBL" id="KRM29704.1"/>
    </source>
</evidence>
<dbReference type="PANTHER" id="PTHR43415">
    <property type="entry name" value="SPERMIDINE N(1)-ACETYLTRANSFERASE"/>
    <property type="match status" value="1"/>
</dbReference>
<gene>
    <name evidence="2" type="ORF">FC91_GL000408</name>
</gene>
<protein>
    <submittedName>
        <fullName evidence="2">Gnat family acetyltransferase</fullName>
    </submittedName>
</protein>